<dbReference type="KEGG" id="fbe:FF125_20800"/>
<dbReference type="RefSeq" id="WP_138952001.1">
    <property type="nucleotide sequence ID" value="NZ_CP040749.1"/>
</dbReference>
<evidence type="ECO:0000313" key="3">
    <source>
        <dbReference type="Proteomes" id="UP000306229"/>
    </source>
</evidence>
<accession>A0A5B7TWN2</accession>
<evidence type="ECO:0000313" key="2">
    <source>
        <dbReference type="EMBL" id="QCX40760.1"/>
    </source>
</evidence>
<sequence length="97" mass="11830">MTHYLYIIYSISIDKYYIGETNNLDERLIKHNKHLYKKSFTKIASDWNYVLTKECLQRNDAIYLEKFIKRMKSKKFIEKIILKPNILEEILDKKLPE</sequence>
<reference evidence="2 3" key="1">
    <citation type="submission" date="2019-05" db="EMBL/GenBank/DDBJ databases">
        <title>Algicella ahnfeltiae gen. nov., sp. nov., a novel marine bacterium of the family Flavobacteriaceae isolated from a red alga.</title>
        <authorList>
            <person name="Nedashkovskaya O.I."/>
            <person name="Kukhlevskiy A.D."/>
            <person name="Kim S.-G."/>
            <person name="Zhukova N.V."/>
            <person name="Mikhailov V.V."/>
        </authorList>
    </citation>
    <scope>NUCLEOTIDE SEQUENCE [LARGE SCALE GENOMIC DNA]</scope>
    <source>
        <strain evidence="2 3">10Alg115</strain>
    </source>
</reference>
<dbReference type="EMBL" id="CP040749">
    <property type="protein sequence ID" value="QCX40760.1"/>
    <property type="molecule type" value="Genomic_DNA"/>
</dbReference>
<dbReference type="Proteomes" id="UP000306229">
    <property type="component" value="Chromosome"/>
</dbReference>
<protein>
    <submittedName>
        <fullName evidence="2">GIY-YIG nuclease family protein</fullName>
    </submittedName>
</protein>
<dbReference type="InterPro" id="IPR000305">
    <property type="entry name" value="GIY-YIG_endonuc"/>
</dbReference>
<dbReference type="Pfam" id="PF01541">
    <property type="entry name" value="GIY-YIG"/>
    <property type="match status" value="1"/>
</dbReference>
<keyword evidence="3" id="KW-1185">Reference proteome</keyword>
<dbReference type="InterPro" id="IPR035901">
    <property type="entry name" value="GIY-YIG_endonuc_sf"/>
</dbReference>
<proteinExistence type="predicted"/>
<dbReference type="OrthoDB" id="1495241at2"/>
<evidence type="ECO:0000259" key="1">
    <source>
        <dbReference type="PROSITE" id="PS50164"/>
    </source>
</evidence>
<dbReference type="PROSITE" id="PS50164">
    <property type="entry name" value="GIY_YIG"/>
    <property type="match status" value="1"/>
</dbReference>
<dbReference type="Gene3D" id="3.40.1440.10">
    <property type="entry name" value="GIY-YIG endonuclease"/>
    <property type="match status" value="1"/>
</dbReference>
<dbReference type="SUPFAM" id="SSF82771">
    <property type="entry name" value="GIY-YIG endonuclease"/>
    <property type="match status" value="1"/>
</dbReference>
<gene>
    <name evidence="2" type="ORF">FF125_20800</name>
</gene>
<feature type="domain" description="GIY-YIG" evidence="1">
    <location>
        <begin position="1"/>
        <end position="78"/>
    </location>
</feature>
<name>A0A5B7TWN2_9FLAO</name>
<dbReference type="AlphaFoldDB" id="A0A5B7TWN2"/>
<organism evidence="2 3">
    <name type="scientific">Aureibaculum algae</name>
    <dbReference type="NCBI Taxonomy" id="2584122"/>
    <lineage>
        <taxon>Bacteria</taxon>
        <taxon>Pseudomonadati</taxon>
        <taxon>Bacteroidota</taxon>
        <taxon>Flavobacteriia</taxon>
        <taxon>Flavobacteriales</taxon>
        <taxon>Flavobacteriaceae</taxon>
        <taxon>Aureibaculum</taxon>
    </lineage>
</organism>